<keyword evidence="2" id="KW-0732">Signal</keyword>
<proteinExistence type="inferred from homology"/>
<evidence type="ECO:0000256" key="1">
    <source>
        <dbReference type="ARBA" id="ARBA00006987"/>
    </source>
</evidence>
<dbReference type="SUPFAM" id="SSF53850">
    <property type="entry name" value="Periplasmic binding protein-like II"/>
    <property type="match status" value="1"/>
</dbReference>
<accession>A0A4R3J2V0</accession>
<dbReference type="Gene3D" id="3.40.190.10">
    <property type="entry name" value="Periplasmic binding protein-like II"/>
    <property type="match status" value="1"/>
</dbReference>
<evidence type="ECO:0000256" key="2">
    <source>
        <dbReference type="SAM" id="SignalP"/>
    </source>
</evidence>
<dbReference type="CDD" id="cd07012">
    <property type="entry name" value="PBP2_Bug_TTT"/>
    <property type="match status" value="1"/>
</dbReference>
<sequence length="325" mass="34687">MTFFKTLMAAAVGSLVTFTTAAVAQDDYPNKPITLVVSFPAGGNADIIARLNAEGLSRELGVPVNVINVPGGGMIPAVMNVLEKPADGYTLFRWTTPSVVIGPLVRKAPYDPMADMTPLFADETVANALYVSADSEIETFEQFFEVAKTKKMKMGVNNIGAPPHLSAVQLGQEFDLEFNNLVMKTVPASLLGLVGGQVEVAVGQVGSFKTMGDEIRPLVILDNDRKDFYERDLPGVPTVGEVFPGKNAATWIKGGIAVKAGTPQAVIDKLVAASEAAFTTDEFIAQVNNLTAYSWVIGVEDTTATIQEGIDLYKPFLDQLGLLAK</sequence>
<gene>
    <name evidence="3" type="ORF">EDD52_12331</name>
</gene>
<evidence type="ECO:0000313" key="4">
    <source>
        <dbReference type="Proteomes" id="UP000295696"/>
    </source>
</evidence>
<dbReference type="Proteomes" id="UP000295696">
    <property type="component" value="Unassembled WGS sequence"/>
</dbReference>
<feature type="signal peptide" evidence="2">
    <location>
        <begin position="1"/>
        <end position="24"/>
    </location>
</feature>
<organism evidence="3 4">
    <name type="scientific">Primorskyibacter sedentarius</name>
    <dbReference type="NCBI Taxonomy" id="745311"/>
    <lineage>
        <taxon>Bacteria</taxon>
        <taxon>Pseudomonadati</taxon>
        <taxon>Pseudomonadota</taxon>
        <taxon>Alphaproteobacteria</taxon>
        <taxon>Rhodobacterales</taxon>
        <taxon>Roseobacteraceae</taxon>
        <taxon>Primorskyibacter</taxon>
    </lineage>
</organism>
<evidence type="ECO:0000313" key="3">
    <source>
        <dbReference type="EMBL" id="TCS59001.1"/>
    </source>
</evidence>
<protein>
    <submittedName>
        <fullName evidence="3">Tripartite-type tricarboxylate transporter receptor subunit TctC</fullName>
    </submittedName>
</protein>
<dbReference type="RefSeq" id="WP_132248313.1">
    <property type="nucleotide sequence ID" value="NZ_SLZU01000023.1"/>
</dbReference>
<dbReference type="PIRSF" id="PIRSF017082">
    <property type="entry name" value="YflP"/>
    <property type="match status" value="1"/>
</dbReference>
<dbReference type="PANTHER" id="PTHR42928">
    <property type="entry name" value="TRICARBOXYLATE-BINDING PROTEIN"/>
    <property type="match status" value="1"/>
</dbReference>
<dbReference type="InterPro" id="IPR042100">
    <property type="entry name" value="Bug_dom1"/>
</dbReference>
<name>A0A4R3J2V0_9RHOB</name>
<dbReference type="OrthoDB" id="7248487at2"/>
<feature type="chain" id="PRO_5020541185" evidence="2">
    <location>
        <begin position="25"/>
        <end position="325"/>
    </location>
</feature>
<reference evidence="3 4" key="1">
    <citation type="submission" date="2019-03" db="EMBL/GenBank/DDBJ databases">
        <title>Genomic Encyclopedia of Type Strains, Phase IV (KMG-IV): sequencing the most valuable type-strain genomes for metagenomic binning, comparative biology and taxonomic classification.</title>
        <authorList>
            <person name="Goeker M."/>
        </authorList>
    </citation>
    <scope>NUCLEOTIDE SEQUENCE [LARGE SCALE GENOMIC DNA]</scope>
    <source>
        <strain evidence="3 4">DSM 104836</strain>
    </source>
</reference>
<dbReference type="Gene3D" id="3.40.190.150">
    <property type="entry name" value="Bordetella uptake gene, domain 1"/>
    <property type="match status" value="1"/>
</dbReference>
<dbReference type="AlphaFoldDB" id="A0A4R3J2V0"/>
<dbReference type="Pfam" id="PF03401">
    <property type="entry name" value="TctC"/>
    <property type="match status" value="1"/>
</dbReference>
<keyword evidence="4" id="KW-1185">Reference proteome</keyword>
<dbReference type="PANTHER" id="PTHR42928:SF5">
    <property type="entry name" value="BLR1237 PROTEIN"/>
    <property type="match status" value="1"/>
</dbReference>
<comment type="caution">
    <text evidence="3">The sequence shown here is derived from an EMBL/GenBank/DDBJ whole genome shotgun (WGS) entry which is preliminary data.</text>
</comment>
<dbReference type="InterPro" id="IPR005064">
    <property type="entry name" value="BUG"/>
</dbReference>
<dbReference type="EMBL" id="SLZU01000023">
    <property type="protein sequence ID" value="TCS59001.1"/>
    <property type="molecule type" value="Genomic_DNA"/>
</dbReference>
<keyword evidence="3" id="KW-0675">Receptor</keyword>
<comment type="similarity">
    <text evidence="1">Belongs to the UPF0065 (bug) family.</text>
</comment>